<accession>A0ACB7XJG8</accession>
<organism evidence="1 2">
    <name type="scientific">Vaccinium darrowii</name>
    <dbReference type="NCBI Taxonomy" id="229202"/>
    <lineage>
        <taxon>Eukaryota</taxon>
        <taxon>Viridiplantae</taxon>
        <taxon>Streptophyta</taxon>
        <taxon>Embryophyta</taxon>
        <taxon>Tracheophyta</taxon>
        <taxon>Spermatophyta</taxon>
        <taxon>Magnoliopsida</taxon>
        <taxon>eudicotyledons</taxon>
        <taxon>Gunneridae</taxon>
        <taxon>Pentapetalae</taxon>
        <taxon>asterids</taxon>
        <taxon>Ericales</taxon>
        <taxon>Ericaceae</taxon>
        <taxon>Vaccinioideae</taxon>
        <taxon>Vaccinieae</taxon>
        <taxon>Vaccinium</taxon>
    </lineage>
</organism>
<evidence type="ECO:0000313" key="2">
    <source>
        <dbReference type="Proteomes" id="UP000828048"/>
    </source>
</evidence>
<name>A0ACB7XJG8_9ERIC</name>
<comment type="caution">
    <text evidence="1">The sequence shown here is derived from an EMBL/GenBank/DDBJ whole genome shotgun (WGS) entry which is preliminary data.</text>
</comment>
<proteinExistence type="predicted"/>
<reference evidence="1 2" key="1">
    <citation type="journal article" date="2021" name="Hortic Res">
        <title>High-quality reference genome and annotation aids understanding of berry development for evergreen blueberry (Vaccinium darrowii).</title>
        <authorList>
            <person name="Yu J."/>
            <person name="Hulse-Kemp A.M."/>
            <person name="Babiker E."/>
            <person name="Staton M."/>
        </authorList>
    </citation>
    <scope>NUCLEOTIDE SEQUENCE [LARGE SCALE GENOMIC DNA]</scope>
    <source>
        <strain evidence="2">cv. NJ 8807/NJ 8810</strain>
        <tissue evidence="1">Young leaf</tissue>
    </source>
</reference>
<sequence>MLEQSVRLGFSATNNMAEYEALLIGLKSARTLGAKKLKVFCDSQLVVNQLSGEYTLRNDKMTAYAKAVRGVITDFEEVKIEQITLG</sequence>
<dbReference type="EMBL" id="CM037160">
    <property type="protein sequence ID" value="KAH7840820.1"/>
    <property type="molecule type" value="Genomic_DNA"/>
</dbReference>
<dbReference type="Proteomes" id="UP000828048">
    <property type="component" value="Chromosome 10"/>
</dbReference>
<gene>
    <name evidence="1" type="ORF">Vadar_022005</name>
</gene>
<protein>
    <submittedName>
        <fullName evidence="1">Uncharacterized protein</fullName>
    </submittedName>
</protein>
<evidence type="ECO:0000313" key="1">
    <source>
        <dbReference type="EMBL" id="KAH7840820.1"/>
    </source>
</evidence>
<keyword evidence="2" id="KW-1185">Reference proteome</keyword>